<dbReference type="SUPFAM" id="SSF51430">
    <property type="entry name" value="NAD(P)-linked oxidoreductase"/>
    <property type="match status" value="1"/>
</dbReference>
<gene>
    <name evidence="3" type="ORF">METZ01_LOCUS494075</name>
</gene>
<evidence type="ECO:0000259" key="2">
    <source>
        <dbReference type="Pfam" id="PF00248"/>
    </source>
</evidence>
<organism evidence="3">
    <name type="scientific">marine metagenome</name>
    <dbReference type="NCBI Taxonomy" id="408172"/>
    <lineage>
        <taxon>unclassified sequences</taxon>
        <taxon>metagenomes</taxon>
        <taxon>ecological metagenomes</taxon>
    </lineage>
</organism>
<evidence type="ECO:0000313" key="3">
    <source>
        <dbReference type="EMBL" id="SVE41221.1"/>
    </source>
</evidence>
<dbReference type="InterPro" id="IPR050523">
    <property type="entry name" value="AKR_Detox_Biosynth"/>
</dbReference>
<proteinExistence type="predicted"/>
<dbReference type="PANTHER" id="PTHR43364:SF4">
    <property type="entry name" value="NAD(P)-LINKED OXIDOREDUCTASE SUPERFAMILY PROTEIN"/>
    <property type="match status" value="1"/>
</dbReference>
<dbReference type="PANTHER" id="PTHR43364">
    <property type="entry name" value="NADH-SPECIFIC METHYLGLYOXAL REDUCTASE-RELATED"/>
    <property type="match status" value="1"/>
</dbReference>
<protein>
    <recommendedName>
        <fullName evidence="2">NADP-dependent oxidoreductase domain-containing protein</fullName>
    </recommendedName>
</protein>
<dbReference type="Gene3D" id="3.20.20.100">
    <property type="entry name" value="NADP-dependent oxidoreductase domain"/>
    <property type="match status" value="1"/>
</dbReference>
<accession>A0A383DA64</accession>
<name>A0A383DA64_9ZZZZ</name>
<feature type="non-terminal residue" evidence="3">
    <location>
        <position position="121"/>
    </location>
</feature>
<dbReference type="AlphaFoldDB" id="A0A383DA64"/>
<dbReference type="InterPro" id="IPR023210">
    <property type="entry name" value="NADP_OxRdtase_dom"/>
</dbReference>
<dbReference type="EMBL" id="UINC01215508">
    <property type="protein sequence ID" value="SVE41221.1"/>
    <property type="molecule type" value="Genomic_DNA"/>
</dbReference>
<sequence length="121" mass="13959">MNFKKLGNTELKVSTICLGTMTWGEQNTQKDAFEQMNYALDCEINFFDAAEIYPSPCRKETYGETERIIGNWFNQKKNRDKVILASKIAGPGLSWIRNGDQNFSEQKIKKALEDSLQRLRT</sequence>
<keyword evidence="1" id="KW-0560">Oxidoreductase</keyword>
<evidence type="ECO:0000256" key="1">
    <source>
        <dbReference type="ARBA" id="ARBA00023002"/>
    </source>
</evidence>
<dbReference type="Pfam" id="PF00248">
    <property type="entry name" value="Aldo_ket_red"/>
    <property type="match status" value="1"/>
</dbReference>
<reference evidence="3" key="1">
    <citation type="submission" date="2018-05" db="EMBL/GenBank/DDBJ databases">
        <authorList>
            <person name="Lanie J.A."/>
            <person name="Ng W.-L."/>
            <person name="Kazmierczak K.M."/>
            <person name="Andrzejewski T.M."/>
            <person name="Davidsen T.M."/>
            <person name="Wayne K.J."/>
            <person name="Tettelin H."/>
            <person name="Glass J.I."/>
            <person name="Rusch D."/>
            <person name="Podicherti R."/>
            <person name="Tsui H.-C.T."/>
            <person name="Winkler M.E."/>
        </authorList>
    </citation>
    <scope>NUCLEOTIDE SEQUENCE</scope>
</reference>
<dbReference type="GO" id="GO:0016491">
    <property type="term" value="F:oxidoreductase activity"/>
    <property type="evidence" value="ECO:0007669"/>
    <property type="project" value="UniProtKB-KW"/>
</dbReference>
<feature type="domain" description="NADP-dependent oxidoreductase" evidence="2">
    <location>
        <begin position="16"/>
        <end position="121"/>
    </location>
</feature>
<dbReference type="InterPro" id="IPR036812">
    <property type="entry name" value="NAD(P)_OxRdtase_dom_sf"/>
</dbReference>